<name>A0A8D9PGU6_9VIRU</name>
<protein>
    <submittedName>
        <fullName evidence="1">Uncharacterized protein</fullName>
    </submittedName>
</protein>
<accession>A0A8D9PGU6</accession>
<proteinExistence type="predicted"/>
<sequence length="363" mass="42460">MLSENEIQTKVNFLSSARCNHTFHKYIDITGDLIEGTLLSRILYWFAPTKDNKSKVKVYKDSEYWIAKQRKDWWEEIRITERQYDKAIKSLVEKKFVITAKYKFNSMPTIHIRPNYDVINAEVSKWEDNIRQEVIAEDKGQKLQNEKNGNDTKCNSQGNNTKCNSGVPQDVTLLTGITNNDYPNTNYETLSTKCNSLNREQCNSFLPKDKKVKEFKPISEYSQSDWEVAEERMISRAGKIAYDWTNDKTLKENVEAFFKYFLDKHGECTGEYHYPLTDKVLSRVVDNLTKETDIERDGYTDTYYAAISDMDDNTDYKMLVDEYFNTKFSAKCDYSLVHFSSENVLINIMNHACKSSWCESKEL</sequence>
<dbReference type="EMBL" id="BK029947">
    <property type="protein sequence ID" value="DAD56933.1"/>
    <property type="molecule type" value="Genomic_DNA"/>
</dbReference>
<organism evidence="1">
    <name type="scientific">Bacteriophage sp</name>
    <dbReference type="NCBI Taxonomy" id="38018"/>
    <lineage>
        <taxon>Viruses</taxon>
    </lineage>
</organism>
<reference evidence="1" key="1">
    <citation type="journal article" date="2021" name="Proc. Natl. Acad. Sci. U.S.A.">
        <title>A Catalog of Tens of Thousands of Viruses from Human Metagenomes Reveals Hidden Associations with Chronic Diseases.</title>
        <authorList>
            <person name="Tisza M.J."/>
            <person name="Buck C.B."/>
        </authorList>
    </citation>
    <scope>NUCLEOTIDE SEQUENCE</scope>
    <source>
        <strain evidence="1">CtPNe1</strain>
    </source>
</reference>
<evidence type="ECO:0000313" key="1">
    <source>
        <dbReference type="EMBL" id="DAD56933.1"/>
    </source>
</evidence>